<protein>
    <submittedName>
        <fullName evidence="1">Uncharacterized protein</fullName>
    </submittedName>
</protein>
<accession>A0A7D7QJW2</accession>
<dbReference type="Proteomes" id="UP000514713">
    <property type="component" value="Chromosome"/>
</dbReference>
<dbReference type="RefSeq" id="WP_181932093.1">
    <property type="nucleotide sequence ID" value="NZ_CP054698.1"/>
</dbReference>
<dbReference type="KEGG" id="ned:HUN01_15950"/>
<evidence type="ECO:0000313" key="1">
    <source>
        <dbReference type="EMBL" id="QMS89021.1"/>
    </source>
</evidence>
<evidence type="ECO:0000313" key="2">
    <source>
        <dbReference type="Proteomes" id="UP000514713"/>
    </source>
</evidence>
<name>A0A7D7QJW2_9NOSO</name>
<keyword evidence="2" id="KW-1185">Reference proteome</keyword>
<organism evidence="1 2">
    <name type="scientific">Nostoc edaphicum CCNP1411</name>
    <dbReference type="NCBI Taxonomy" id="1472755"/>
    <lineage>
        <taxon>Bacteria</taxon>
        <taxon>Bacillati</taxon>
        <taxon>Cyanobacteriota</taxon>
        <taxon>Cyanophyceae</taxon>
        <taxon>Nostocales</taxon>
        <taxon>Nostocaceae</taxon>
        <taxon>Nostoc</taxon>
    </lineage>
</organism>
<gene>
    <name evidence="1" type="ORF">HUN01_15950</name>
</gene>
<dbReference type="EMBL" id="CP054698">
    <property type="protein sequence ID" value="QMS89021.1"/>
    <property type="molecule type" value="Genomic_DNA"/>
</dbReference>
<sequence>MTLSYAPRVLMAHEDVLEKAANMTSSGSNKINAVEVDGIQFETLVPERMLCLPKKI</sequence>
<dbReference type="AlphaFoldDB" id="A0A7D7QJW2"/>
<proteinExistence type="predicted"/>
<reference evidence="2" key="1">
    <citation type="submission" date="2020-06" db="EMBL/GenBank/DDBJ databases">
        <title>Nostoc edaphicum CCNP1411 genome.</title>
        <authorList>
            <person name="Fidor A."/>
            <person name="Grabski M."/>
            <person name="Gawor J."/>
            <person name="Gromadka R."/>
            <person name="Wegrzyn G."/>
            <person name="Mazur-Marzec H."/>
        </authorList>
    </citation>
    <scope>NUCLEOTIDE SEQUENCE [LARGE SCALE GENOMIC DNA]</scope>
    <source>
        <strain evidence="2">CCNP1411</strain>
    </source>
</reference>